<gene>
    <name evidence="1" type="ORF">Asi03nite_26580</name>
</gene>
<protein>
    <submittedName>
        <fullName evidence="1">Uncharacterized protein</fullName>
    </submittedName>
</protein>
<accession>A0A919N677</accession>
<sequence>MGPLAESVADGGLIWQPARVTKREPVVMQVYCRVEVSIEDPAAVAELAVRRLREAEIDWADEPGTLEQGEQELRADLPQALAGLVDPLVMFRDVPGVDLRGARLWAEGGSPDPRFQPGF</sequence>
<reference evidence="1" key="1">
    <citation type="submission" date="2021-01" db="EMBL/GenBank/DDBJ databases">
        <title>Whole genome shotgun sequence of Actinoplanes siamensis NBRC 109076.</title>
        <authorList>
            <person name="Komaki H."/>
            <person name="Tamura T."/>
        </authorList>
    </citation>
    <scope>NUCLEOTIDE SEQUENCE</scope>
    <source>
        <strain evidence="1">NBRC 109076</strain>
    </source>
</reference>
<name>A0A919N677_9ACTN</name>
<dbReference type="Proteomes" id="UP000629619">
    <property type="component" value="Unassembled WGS sequence"/>
</dbReference>
<evidence type="ECO:0000313" key="2">
    <source>
        <dbReference type="Proteomes" id="UP000629619"/>
    </source>
</evidence>
<organism evidence="1 2">
    <name type="scientific">Actinoplanes siamensis</name>
    <dbReference type="NCBI Taxonomy" id="1223317"/>
    <lineage>
        <taxon>Bacteria</taxon>
        <taxon>Bacillati</taxon>
        <taxon>Actinomycetota</taxon>
        <taxon>Actinomycetes</taxon>
        <taxon>Micromonosporales</taxon>
        <taxon>Micromonosporaceae</taxon>
        <taxon>Actinoplanes</taxon>
    </lineage>
</organism>
<dbReference type="AlphaFoldDB" id="A0A919N677"/>
<proteinExistence type="predicted"/>
<keyword evidence="2" id="KW-1185">Reference proteome</keyword>
<dbReference type="EMBL" id="BOMW01000024">
    <property type="protein sequence ID" value="GIF05120.1"/>
    <property type="molecule type" value="Genomic_DNA"/>
</dbReference>
<evidence type="ECO:0000313" key="1">
    <source>
        <dbReference type="EMBL" id="GIF05120.1"/>
    </source>
</evidence>
<comment type="caution">
    <text evidence="1">The sequence shown here is derived from an EMBL/GenBank/DDBJ whole genome shotgun (WGS) entry which is preliminary data.</text>
</comment>